<proteinExistence type="predicted"/>
<evidence type="ECO:0000256" key="1">
    <source>
        <dbReference type="SAM" id="SignalP"/>
    </source>
</evidence>
<feature type="signal peptide" evidence="1">
    <location>
        <begin position="1"/>
        <end position="20"/>
    </location>
</feature>
<dbReference type="Proteomes" id="UP000198901">
    <property type="component" value="Unassembled WGS sequence"/>
</dbReference>
<dbReference type="AlphaFoldDB" id="A0A1G9QDX5"/>
<evidence type="ECO:0000313" key="2">
    <source>
        <dbReference type="EMBL" id="SDM08687.1"/>
    </source>
</evidence>
<evidence type="ECO:0008006" key="4">
    <source>
        <dbReference type="Google" id="ProtNLM"/>
    </source>
</evidence>
<protein>
    <recommendedName>
        <fullName evidence="4">Beta-lactamase-inhibitor-like, PepSY-like</fullName>
    </recommendedName>
</protein>
<dbReference type="EMBL" id="FNGS01000004">
    <property type="protein sequence ID" value="SDM08687.1"/>
    <property type="molecule type" value="Genomic_DNA"/>
</dbReference>
<feature type="chain" id="PRO_5011632690" description="Beta-lactamase-inhibitor-like, PepSY-like" evidence="1">
    <location>
        <begin position="21"/>
        <end position="182"/>
    </location>
</feature>
<keyword evidence="3" id="KW-1185">Reference proteome</keyword>
<organism evidence="2 3">
    <name type="scientific">Siphonobacter aquaeclarae</name>
    <dbReference type="NCBI Taxonomy" id="563176"/>
    <lineage>
        <taxon>Bacteria</taxon>
        <taxon>Pseudomonadati</taxon>
        <taxon>Bacteroidota</taxon>
        <taxon>Cytophagia</taxon>
        <taxon>Cytophagales</taxon>
        <taxon>Cytophagaceae</taxon>
        <taxon>Siphonobacter</taxon>
    </lineage>
</organism>
<name>A0A1G9QDX5_9BACT</name>
<accession>A0A1G9QDX5</accession>
<sequence length="182" mass="19817">MKTILVAVGLVAATSAGVFAQTVEQTLVAEGSSKKSIPESVLKAYEHDFPDGKAISDWKLLPKQVLDEKFAITQLGDDSMKGATDVYYTIDLNGKNVHGQAVYNQDGRLVSFSEKASDVALPREVVDAVTAKFPEARITGDQEKIHLNAKGQEVRYLVHFVQNKKHGYAVADQTGAILKSRL</sequence>
<keyword evidence="1" id="KW-0732">Signal</keyword>
<gene>
    <name evidence="2" type="ORF">SAMN04488090_2568</name>
</gene>
<dbReference type="STRING" id="563176.SAMN04488090_2568"/>
<dbReference type="OrthoDB" id="673686at2"/>
<reference evidence="2 3" key="1">
    <citation type="submission" date="2016-10" db="EMBL/GenBank/DDBJ databases">
        <authorList>
            <person name="de Groot N.N."/>
        </authorList>
    </citation>
    <scope>NUCLEOTIDE SEQUENCE [LARGE SCALE GENOMIC DNA]</scope>
    <source>
        <strain evidence="2 3">DSM 21668</strain>
    </source>
</reference>
<evidence type="ECO:0000313" key="3">
    <source>
        <dbReference type="Proteomes" id="UP000198901"/>
    </source>
</evidence>
<dbReference type="RefSeq" id="WP_093202568.1">
    <property type="nucleotide sequence ID" value="NZ_FNGS01000004.1"/>
</dbReference>